<feature type="domain" description="Peptidase S9 prolyl oligopeptidase catalytic" evidence="1">
    <location>
        <begin position="4"/>
        <end position="48"/>
    </location>
</feature>
<proteinExistence type="predicted"/>
<comment type="caution">
    <text evidence="2">The sequence shown here is derived from an EMBL/GenBank/DDBJ whole genome shotgun (WGS) entry which is preliminary data.</text>
</comment>
<reference evidence="2" key="1">
    <citation type="submission" date="2021-02" db="EMBL/GenBank/DDBJ databases">
        <authorList>
            <person name="Nowell W R."/>
        </authorList>
    </citation>
    <scope>NUCLEOTIDE SEQUENCE</scope>
</reference>
<evidence type="ECO:0000313" key="2">
    <source>
        <dbReference type="EMBL" id="CAF4185524.1"/>
    </source>
</evidence>
<dbReference type="Pfam" id="PF00326">
    <property type="entry name" value="Peptidase_S9"/>
    <property type="match status" value="1"/>
</dbReference>
<dbReference type="SUPFAM" id="SSF53474">
    <property type="entry name" value="alpha/beta-Hydrolases"/>
    <property type="match status" value="1"/>
</dbReference>
<feature type="non-terminal residue" evidence="2">
    <location>
        <position position="1"/>
    </location>
</feature>
<dbReference type="EMBL" id="CAJOAY010008380">
    <property type="protein sequence ID" value="CAF4185524.1"/>
    <property type="molecule type" value="Genomic_DNA"/>
</dbReference>
<evidence type="ECO:0000259" key="1">
    <source>
        <dbReference type="Pfam" id="PF00326"/>
    </source>
</evidence>
<dbReference type="Proteomes" id="UP000663881">
    <property type="component" value="Unassembled WGS sequence"/>
</dbReference>
<accession>A0A820B0L0</accession>
<name>A0A820B0L0_9BILA</name>
<dbReference type="InterPro" id="IPR001375">
    <property type="entry name" value="Peptidase_S9_cat"/>
</dbReference>
<evidence type="ECO:0000313" key="3">
    <source>
        <dbReference type="Proteomes" id="UP000663881"/>
    </source>
</evidence>
<dbReference type="GO" id="GO:0008236">
    <property type="term" value="F:serine-type peptidase activity"/>
    <property type="evidence" value="ECO:0007669"/>
    <property type="project" value="InterPro"/>
</dbReference>
<dbReference type="Gene3D" id="3.40.50.1820">
    <property type="entry name" value="alpha/beta hydrolase"/>
    <property type="match status" value="1"/>
</dbReference>
<organism evidence="2 3">
    <name type="scientific">Adineta steineri</name>
    <dbReference type="NCBI Taxonomy" id="433720"/>
    <lineage>
        <taxon>Eukaryota</taxon>
        <taxon>Metazoa</taxon>
        <taxon>Spiralia</taxon>
        <taxon>Gnathifera</taxon>
        <taxon>Rotifera</taxon>
        <taxon>Eurotatoria</taxon>
        <taxon>Bdelloidea</taxon>
        <taxon>Adinetida</taxon>
        <taxon>Adinetidae</taxon>
        <taxon>Adineta</taxon>
    </lineage>
</organism>
<dbReference type="InterPro" id="IPR029058">
    <property type="entry name" value="AB_hydrolase_fold"/>
</dbReference>
<sequence length="49" mass="6076">SIGAFTALQRREIPSRMLFFPNENHWTLNPFNSLVWYQEIFNWMEQWTQ</sequence>
<dbReference type="GO" id="GO:0006508">
    <property type="term" value="P:proteolysis"/>
    <property type="evidence" value="ECO:0007669"/>
    <property type="project" value="InterPro"/>
</dbReference>
<gene>
    <name evidence="2" type="ORF">OKA104_LOCUS40129</name>
</gene>
<dbReference type="AlphaFoldDB" id="A0A820B0L0"/>
<protein>
    <recommendedName>
        <fullName evidence="1">Peptidase S9 prolyl oligopeptidase catalytic domain-containing protein</fullName>
    </recommendedName>
</protein>